<dbReference type="InterPro" id="IPR015154">
    <property type="entry name" value="EF-hand_dom_typ2"/>
</dbReference>
<comment type="caution">
    <text evidence="3">The sequence shown here is derived from an EMBL/GenBank/DDBJ whole genome shotgun (WGS) entry which is preliminary data.</text>
</comment>
<feature type="domain" description="EF-hand" evidence="1">
    <location>
        <begin position="71"/>
        <end position="139"/>
    </location>
</feature>
<gene>
    <name evidence="3" type="ORF">PLOB_00016872</name>
</gene>
<organism evidence="3 4">
    <name type="scientific">Porites lobata</name>
    <dbReference type="NCBI Taxonomy" id="104759"/>
    <lineage>
        <taxon>Eukaryota</taxon>
        <taxon>Metazoa</taxon>
        <taxon>Cnidaria</taxon>
        <taxon>Anthozoa</taxon>
        <taxon>Hexacorallia</taxon>
        <taxon>Scleractinia</taxon>
        <taxon>Fungiina</taxon>
        <taxon>Poritidae</taxon>
        <taxon>Porites</taxon>
    </lineage>
</organism>
<evidence type="ECO:0000313" key="4">
    <source>
        <dbReference type="Proteomes" id="UP001159405"/>
    </source>
</evidence>
<dbReference type="EMBL" id="CALNXK010000020">
    <property type="protein sequence ID" value="CAH3107785.1"/>
    <property type="molecule type" value="Genomic_DNA"/>
</dbReference>
<keyword evidence="4" id="KW-1185">Reference proteome</keyword>
<evidence type="ECO:0000313" key="3">
    <source>
        <dbReference type="EMBL" id="CAH3107785.1"/>
    </source>
</evidence>
<sequence length="397" mass="44751">MLMSPSKGETAAHGCHCPRDMAVRICEINIELVSQRHGLKKIMEGTTSPILAGNILNESIPKDEADQLLQDLLHEMNEEGFDEIRFAAYRSAAKLLFVQSKTNLYLVDVFNMIEAFRENGLNTLDHNTELHETRLEAILILRLFLHCSDAIGRIRVLSVKTALSTLCAGRLVDKLRYHFSQIEDDNGLLNFPKFEAYLRELLQLPAAVGEAPTFGFTEHMANKFFKPEGPLKHNETGLLNFLECVMGTDAPLCYVWLGTLQKMANAAKCIVLLKSCSFRPLPWILIRSSLSLISGASLFLILVKIRFWAEKALSQSAVWRGNKSVIWASLIRLGSSSLWCVDSNSRPPAQQTDALPTELTGRRSCNQSSSSRWKELLISLRFLFILTLENEEAEKYY</sequence>
<reference evidence="3 4" key="1">
    <citation type="submission" date="2022-05" db="EMBL/GenBank/DDBJ databases">
        <authorList>
            <consortium name="Genoscope - CEA"/>
            <person name="William W."/>
        </authorList>
    </citation>
    <scope>NUCLEOTIDE SEQUENCE [LARGE SCALE GENOMIC DNA]</scope>
</reference>
<dbReference type="InterPro" id="IPR011992">
    <property type="entry name" value="EF-hand-dom_pair"/>
</dbReference>
<proteinExistence type="predicted"/>
<accession>A0ABN8NJZ2</accession>
<evidence type="ECO:0000259" key="1">
    <source>
        <dbReference type="Pfam" id="PF09068"/>
    </source>
</evidence>
<dbReference type="Pfam" id="PF09069">
    <property type="entry name" value="EF-hand_3"/>
    <property type="match status" value="1"/>
</dbReference>
<dbReference type="PANTHER" id="PTHR12268">
    <property type="entry name" value="E3 UBIQUITIN-PROTEIN LIGASE KCMF1"/>
    <property type="match status" value="1"/>
</dbReference>
<dbReference type="Pfam" id="PF09068">
    <property type="entry name" value="EF-hand_2"/>
    <property type="match status" value="1"/>
</dbReference>
<dbReference type="PANTHER" id="PTHR12268:SF27">
    <property type="entry name" value="DYSTROBREVIN, ISOFORM F"/>
    <property type="match status" value="1"/>
</dbReference>
<dbReference type="InterPro" id="IPR015153">
    <property type="entry name" value="EF-hand_dom_typ1"/>
</dbReference>
<protein>
    <submittedName>
        <fullName evidence="3">Uncharacterized protein</fullName>
    </submittedName>
</protein>
<dbReference type="Gene3D" id="1.10.238.10">
    <property type="entry name" value="EF-hand"/>
    <property type="match status" value="1"/>
</dbReference>
<evidence type="ECO:0000259" key="2">
    <source>
        <dbReference type="Pfam" id="PF09069"/>
    </source>
</evidence>
<dbReference type="Proteomes" id="UP001159405">
    <property type="component" value="Unassembled WGS sequence"/>
</dbReference>
<dbReference type="Gene3D" id="6.10.140.70">
    <property type="match status" value="1"/>
</dbReference>
<dbReference type="InterPro" id="IPR050774">
    <property type="entry name" value="KCMF1/Dystrophin"/>
</dbReference>
<dbReference type="SUPFAM" id="SSF47473">
    <property type="entry name" value="EF-hand"/>
    <property type="match status" value="2"/>
</dbReference>
<name>A0ABN8NJZ2_9CNID</name>
<feature type="domain" description="EF-hand" evidence="2">
    <location>
        <begin position="171"/>
        <end position="264"/>
    </location>
</feature>